<dbReference type="AlphaFoldDB" id="A0A6J5EAJ6"/>
<organism evidence="1 2">
    <name type="scientific">Paraburkholderia solisilvae</name>
    <dbReference type="NCBI Taxonomy" id="624376"/>
    <lineage>
        <taxon>Bacteria</taxon>
        <taxon>Pseudomonadati</taxon>
        <taxon>Pseudomonadota</taxon>
        <taxon>Betaproteobacteria</taxon>
        <taxon>Burkholderiales</taxon>
        <taxon>Burkholderiaceae</taxon>
        <taxon>Paraburkholderia</taxon>
    </lineage>
</organism>
<evidence type="ECO:0000313" key="2">
    <source>
        <dbReference type="Proteomes" id="UP000494329"/>
    </source>
</evidence>
<sequence>MQEASAEENGFPVGEGFATSSLLVLPYGGNGIGVWLSGRIYVGLSDTADSDFSGVGLIDARLSPEDLKQANDIHRQLCKAVVEKPASDLGDAGSQFSYSVTCMRNGKLESHRGRLNELPRNLAFLLDDYRRKSLKDYANRGPAIVKLDVAALDVQREADKLAVSVKFINSGRYPIMMGSPDSWSSQWQDRLRVEGKNTDDATRWSVELAGLPLANKDEFPDENIVVAAGTSVTFRFLAVPDMKIKRGTYRMNALAVTGISGDGVVSTMGRVNFHSDHSKPATVTFDHDYPSTPEERENFEAQKREAMSSQPFYPGSTFIEEGYYRAVSDSGQRSRFVNRFYRNDPVPEVKNMVDGHGQPLHGKHLGWTWEAEPPADVYAFETQCKPGKVCPRTGHWFARIEWDMTTYPPEYDDSLGEIIHCRQGQPMPASRKASGQVRDDVRWEWIGV</sequence>
<dbReference type="EMBL" id="CADIKF010000035">
    <property type="protein sequence ID" value="CAB3763600.1"/>
    <property type="molecule type" value="Genomic_DNA"/>
</dbReference>
<gene>
    <name evidence="1" type="ORF">LMG29739_04138</name>
</gene>
<reference evidence="1 2" key="1">
    <citation type="submission" date="2020-04" db="EMBL/GenBank/DDBJ databases">
        <authorList>
            <person name="De Canck E."/>
        </authorList>
    </citation>
    <scope>NUCLEOTIDE SEQUENCE [LARGE SCALE GENOMIC DNA]</scope>
    <source>
        <strain evidence="1 2">LMG 29739</strain>
    </source>
</reference>
<dbReference type="Proteomes" id="UP000494329">
    <property type="component" value="Unassembled WGS sequence"/>
</dbReference>
<protein>
    <submittedName>
        <fullName evidence="1">Uncharacterized protein</fullName>
    </submittedName>
</protein>
<evidence type="ECO:0000313" key="1">
    <source>
        <dbReference type="EMBL" id="CAB3763600.1"/>
    </source>
</evidence>
<name>A0A6J5EAJ6_9BURK</name>
<keyword evidence="2" id="KW-1185">Reference proteome</keyword>
<proteinExistence type="predicted"/>
<accession>A0A6J5EAJ6</accession>